<name>A0A6J4HB12_9ACTN</name>
<feature type="domain" description="LOR/SDH bifunctional enzyme conserved" evidence="2">
    <location>
        <begin position="7"/>
        <end position="77"/>
    </location>
</feature>
<accession>A0A6J4HB12</accession>
<dbReference type="Pfam" id="PF04455">
    <property type="entry name" value="Saccharop_dh_N"/>
    <property type="match status" value="1"/>
</dbReference>
<gene>
    <name evidence="3" type="ORF">AVDCRST_MAG76-485</name>
</gene>
<sequence length="82" mass="8634">MTAARAKLELEGHIIDSLLLAKVLDEILDAGADYQILDVVIGRARGDHSRALLALTHPEGAGALDALCSRLAGHGVRRIPDG</sequence>
<dbReference type="InterPro" id="IPR007545">
    <property type="entry name" value="LOR/SDH_bifunc_enz_cons_dom"/>
</dbReference>
<proteinExistence type="predicted"/>
<keyword evidence="1" id="KW-0520">NAD</keyword>
<organism evidence="3">
    <name type="scientific">uncultured Acidimicrobiales bacterium</name>
    <dbReference type="NCBI Taxonomy" id="310071"/>
    <lineage>
        <taxon>Bacteria</taxon>
        <taxon>Bacillati</taxon>
        <taxon>Actinomycetota</taxon>
        <taxon>Acidimicrobiia</taxon>
        <taxon>Acidimicrobiales</taxon>
        <taxon>environmental samples</taxon>
    </lineage>
</organism>
<evidence type="ECO:0000259" key="2">
    <source>
        <dbReference type="Pfam" id="PF04455"/>
    </source>
</evidence>
<evidence type="ECO:0000313" key="3">
    <source>
        <dbReference type="EMBL" id="CAA9217285.1"/>
    </source>
</evidence>
<protein>
    <recommendedName>
        <fullName evidence="2">LOR/SDH bifunctional enzyme conserved domain-containing protein</fullName>
    </recommendedName>
</protein>
<dbReference type="InterPro" id="IPR043009">
    <property type="entry name" value="LOR/SDH_bifunc_enz_cons_dom_sf"/>
</dbReference>
<dbReference type="EMBL" id="CADCSZ010000031">
    <property type="protein sequence ID" value="CAA9217285.1"/>
    <property type="molecule type" value="Genomic_DNA"/>
</dbReference>
<reference evidence="3" key="1">
    <citation type="submission" date="2020-02" db="EMBL/GenBank/DDBJ databases">
        <authorList>
            <person name="Meier V. D."/>
        </authorList>
    </citation>
    <scope>NUCLEOTIDE SEQUENCE</scope>
    <source>
        <strain evidence="3">AVDCRST_MAG76</strain>
    </source>
</reference>
<evidence type="ECO:0000256" key="1">
    <source>
        <dbReference type="ARBA" id="ARBA00023027"/>
    </source>
</evidence>
<dbReference type="AlphaFoldDB" id="A0A6J4HB12"/>
<dbReference type="Gene3D" id="3.30.70.2690">
    <property type="entry name" value="LOR/SDH bifunctional enzyme, conserved domain"/>
    <property type="match status" value="1"/>
</dbReference>